<organism evidence="4">
    <name type="scientific">Schistocephalus solidus</name>
    <name type="common">Tapeworm</name>
    <dbReference type="NCBI Taxonomy" id="70667"/>
    <lineage>
        <taxon>Eukaryota</taxon>
        <taxon>Metazoa</taxon>
        <taxon>Spiralia</taxon>
        <taxon>Lophotrochozoa</taxon>
        <taxon>Platyhelminthes</taxon>
        <taxon>Cestoda</taxon>
        <taxon>Eucestoda</taxon>
        <taxon>Diphyllobothriidea</taxon>
        <taxon>Diphyllobothriidae</taxon>
        <taxon>Schistocephalus</taxon>
    </lineage>
</organism>
<name>A0A183STI4_SCHSO</name>
<dbReference type="SUPFAM" id="SSF48726">
    <property type="entry name" value="Immunoglobulin"/>
    <property type="match status" value="1"/>
</dbReference>
<protein>
    <submittedName>
        <fullName evidence="4">Ig-like domain-containing protein</fullName>
    </submittedName>
</protein>
<dbReference type="AlphaFoldDB" id="A0A183STI4"/>
<dbReference type="InterPro" id="IPR036179">
    <property type="entry name" value="Ig-like_dom_sf"/>
</dbReference>
<sequence length="331" mass="37394">MLATFLALLVLSYHSIANRCVKAVVGFDRQSILLDCISDYDNKHIENGEWTFNNESVPRLNDAILLDYPRHTLFWDGSLQVQDLRDSDAGLYQCCSQDRLNYKIYWMVDAYNQSPGFFYNDSAIKLYCHFSVRVWRSRWKLEWYHSKPLQFDPTLLVNGTDFLTEEEEYACTEPVLSEAGAQCVKAWLTILRPPDNGVYRSGLFPAATPRATVTTIGLNQVRVSGAVWASTPAGHGSQIAKYVVVKLKHTTIPPSPSPEPYSRAARVSPLTLAAWNVRSLLDNPRGNRSERRTALVPRELACYKVDIAALSETRFSEQGQLEEVGAGFPFF</sequence>
<dbReference type="Gene3D" id="2.60.40.10">
    <property type="entry name" value="Immunoglobulins"/>
    <property type="match status" value="1"/>
</dbReference>
<feature type="signal peptide" evidence="1">
    <location>
        <begin position="1"/>
        <end position="17"/>
    </location>
</feature>
<accession>A0A183STI4</accession>
<gene>
    <name evidence="2" type="ORF">SSLN_LOCUS7532</name>
</gene>
<evidence type="ECO:0000313" key="3">
    <source>
        <dbReference type="Proteomes" id="UP000275846"/>
    </source>
</evidence>
<dbReference type="EMBL" id="UYSU01034188">
    <property type="protein sequence ID" value="VDL93917.1"/>
    <property type="molecule type" value="Genomic_DNA"/>
</dbReference>
<keyword evidence="3" id="KW-1185">Reference proteome</keyword>
<evidence type="ECO:0000313" key="4">
    <source>
        <dbReference type="WBParaSite" id="SSLN_0000781401-mRNA-1"/>
    </source>
</evidence>
<dbReference type="CDD" id="cd00096">
    <property type="entry name" value="Ig"/>
    <property type="match status" value="1"/>
</dbReference>
<evidence type="ECO:0000313" key="2">
    <source>
        <dbReference type="EMBL" id="VDL93917.1"/>
    </source>
</evidence>
<dbReference type="Proteomes" id="UP000275846">
    <property type="component" value="Unassembled WGS sequence"/>
</dbReference>
<proteinExistence type="predicted"/>
<reference evidence="2 3" key="2">
    <citation type="submission" date="2018-11" db="EMBL/GenBank/DDBJ databases">
        <authorList>
            <consortium name="Pathogen Informatics"/>
        </authorList>
    </citation>
    <scope>NUCLEOTIDE SEQUENCE [LARGE SCALE GENOMIC DNA]</scope>
    <source>
        <strain evidence="2 3">NST_G2</strain>
    </source>
</reference>
<reference evidence="4" key="1">
    <citation type="submission" date="2016-06" db="UniProtKB">
        <authorList>
            <consortium name="WormBaseParasite"/>
        </authorList>
    </citation>
    <scope>IDENTIFICATION</scope>
</reference>
<keyword evidence="1" id="KW-0732">Signal</keyword>
<dbReference type="InterPro" id="IPR013783">
    <property type="entry name" value="Ig-like_fold"/>
</dbReference>
<dbReference type="WBParaSite" id="SSLN_0000781401-mRNA-1">
    <property type="protein sequence ID" value="SSLN_0000781401-mRNA-1"/>
    <property type="gene ID" value="SSLN_0000781401"/>
</dbReference>
<evidence type="ECO:0000256" key="1">
    <source>
        <dbReference type="SAM" id="SignalP"/>
    </source>
</evidence>
<dbReference type="OrthoDB" id="410381at2759"/>
<feature type="chain" id="PRO_5043141312" evidence="1">
    <location>
        <begin position="18"/>
        <end position="331"/>
    </location>
</feature>